<gene>
    <name evidence="8" type="ORF">Tco_1015622</name>
</gene>
<evidence type="ECO:0000256" key="3">
    <source>
        <dbReference type="ARBA" id="ARBA00022786"/>
    </source>
</evidence>
<accession>A0ABQ5FLE4</accession>
<keyword evidence="8" id="KW-0808">Transferase</keyword>
<feature type="region of interest" description="Disordered" evidence="6">
    <location>
        <begin position="167"/>
        <end position="188"/>
    </location>
</feature>
<evidence type="ECO:0000313" key="9">
    <source>
        <dbReference type="Proteomes" id="UP001151760"/>
    </source>
</evidence>
<evidence type="ECO:0000256" key="5">
    <source>
        <dbReference type="SAM" id="Coils"/>
    </source>
</evidence>
<sequence length="743" mass="83438">MEIRSETQPKVHVAVGKDLKQSLLTLRWALNNSGGAQICILHVHQPAEKIPSSNLFSLVFYNSFVMLRGDNLNPFAYEWSILVCAEVHHLEMGCIKKGIVDFILEHNVRRLVMGAAADKHYSRKMVDLRSSKAIYVRLHAAASCQIQFVCKGNIIFTRQGSLDGPGVSIPSPSLASSDTNSEYGQSSMRSSSVSDMKCIHLQTKDPTQDYRRVMFEECETRMSTSSSTFSIELNPGRADDEWSLTSYLITSRMSTGSSEMVDDLGRTPYAISEVSKVESHKAAVPESKEVKAIKNLYADELRPRREIDETLEKIKEDHENIKKELHMALEQKSYLESKISEFEHMVQELEHKISDFENHKRECDELQVKLDDALRLVAEMRAKQTETTSCSSVSHLYTVFAFSEVKDATCNFDPALKIGEGGYGSIFRGSLRHIEVAIKKLHSNSLQGPSEFQQEVNVLSKLRHPNLVTLIGACPEAWVIIYEYLSGGSLEDRLECKNNTPPLSWQSRVRIAAELCSALIYLHSCGIVHGDLNPDNVLLDKNLVSKLSDFGTCRVLSQKELSYNNTFMCHITGPKGTFCYMDPEFLSTGELTTKSDTYSFGVILLRLLTGKPALGLMKEVKCALNENMLKNVLDPTAGDWPFVQAQQLAVLAMNCCDVVSKNRPDLAPEVFMVLKHMRFHADSHIDSFQKDNAIFHSTLYVPSLRIVRQWPKHVASNYLELASSNFVPNHALSSAIQGWLQQP</sequence>
<dbReference type="InterPro" id="IPR051348">
    <property type="entry name" value="U-box_ubiquitin_ligases"/>
</dbReference>
<proteinExistence type="predicted"/>
<keyword evidence="3" id="KW-0833">Ubl conjugation pathway</keyword>
<reference evidence="8" key="2">
    <citation type="submission" date="2022-01" db="EMBL/GenBank/DDBJ databases">
        <authorList>
            <person name="Yamashiro T."/>
            <person name="Shiraishi A."/>
            <person name="Satake H."/>
            <person name="Nakayama K."/>
        </authorList>
    </citation>
    <scope>NUCLEOTIDE SEQUENCE</scope>
</reference>
<protein>
    <recommendedName>
        <fullName evidence="2">RING-type E3 ubiquitin transferase</fullName>
        <ecNumber evidence="2">2.3.2.27</ecNumber>
    </recommendedName>
</protein>
<dbReference type="InterPro" id="IPR017441">
    <property type="entry name" value="Protein_kinase_ATP_BS"/>
</dbReference>
<keyword evidence="4" id="KW-0067">ATP-binding</keyword>
<evidence type="ECO:0000259" key="7">
    <source>
        <dbReference type="PROSITE" id="PS50011"/>
    </source>
</evidence>
<dbReference type="PROSITE" id="PS00107">
    <property type="entry name" value="PROTEIN_KINASE_ATP"/>
    <property type="match status" value="1"/>
</dbReference>
<dbReference type="SUPFAM" id="SSF56112">
    <property type="entry name" value="Protein kinase-like (PK-like)"/>
    <property type="match status" value="1"/>
</dbReference>
<evidence type="ECO:0000256" key="2">
    <source>
        <dbReference type="ARBA" id="ARBA00012483"/>
    </source>
</evidence>
<evidence type="ECO:0000256" key="6">
    <source>
        <dbReference type="SAM" id="MobiDB-lite"/>
    </source>
</evidence>
<keyword evidence="9" id="KW-1185">Reference proteome</keyword>
<dbReference type="InterPro" id="IPR011009">
    <property type="entry name" value="Kinase-like_dom_sf"/>
</dbReference>
<keyword evidence="4" id="KW-0547">Nucleotide-binding</keyword>
<feature type="binding site" evidence="4">
    <location>
        <position position="440"/>
    </location>
    <ligand>
        <name>ATP</name>
        <dbReference type="ChEBI" id="CHEBI:30616"/>
    </ligand>
</feature>
<feature type="domain" description="Protein kinase" evidence="7">
    <location>
        <begin position="412"/>
        <end position="679"/>
    </location>
</feature>
<comment type="caution">
    <text evidence="8">The sequence shown here is derived from an EMBL/GenBank/DDBJ whole genome shotgun (WGS) entry which is preliminary data.</text>
</comment>
<dbReference type="InterPro" id="IPR000719">
    <property type="entry name" value="Prot_kinase_dom"/>
</dbReference>
<dbReference type="PROSITE" id="PS50011">
    <property type="entry name" value="PROTEIN_KINASE_DOM"/>
    <property type="match status" value="1"/>
</dbReference>
<dbReference type="GO" id="GO:0016301">
    <property type="term" value="F:kinase activity"/>
    <property type="evidence" value="ECO:0007669"/>
    <property type="project" value="UniProtKB-KW"/>
</dbReference>
<dbReference type="Gene3D" id="1.10.510.10">
    <property type="entry name" value="Transferase(Phosphotransferase) domain 1"/>
    <property type="match status" value="1"/>
</dbReference>
<name>A0ABQ5FLE4_9ASTR</name>
<dbReference type="EMBL" id="BQNB010017519">
    <property type="protein sequence ID" value="GJT64142.1"/>
    <property type="molecule type" value="Genomic_DNA"/>
</dbReference>
<dbReference type="Gene3D" id="3.30.200.20">
    <property type="entry name" value="Phosphorylase Kinase, domain 1"/>
    <property type="match status" value="1"/>
</dbReference>
<reference evidence="8" key="1">
    <citation type="journal article" date="2022" name="Int. J. Mol. Sci.">
        <title>Draft Genome of Tanacetum Coccineum: Genomic Comparison of Closely Related Tanacetum-Family Plants.</title>
        <authorList>
            <person name="Yamashiro T."/>
            <person name="Shiraishi A."/>
            <person name="Nakayama K."/>
            <person name="Satake H."/>
        </authorList>
    </citation>
    <scope>NUCLEOTIDE SEQUENCE</scope>
</reference>
<feature type="coiled-coil region" evidence="5">
    <location>
        <begin position="304"/>
        <end position="383"/>
    </location>
</feature>
<keyword evidence="5" id="KW-0175">Coiled coil</keyword>
<organism evidence="8 9">
    <name type="scientific">Tanacetum coccineum</name>
    <dbReference type="NCBI Taxonomy" id="301880"/>
    <lineage>
        <taxon>Eukaryota</taxon>
        <taxon>Viridiplantae</taxon>
        <taxon>Streptophyta</taxon>
        <taxon>Embryophyta</taxon>
        <taxon>Tracheophyta</taxon>
        <taxon>Spermatophyta</taxon>
        <taxon>Magnoliopsida</taxon>
        <taxon>eudicotyledons</taxon>
        <taxon>Gunneridae</taxon>
        <taxon>Pentapetalae</taxon>
        <taxon>asterids</taxon>
        <taxon>campanulids</taxon>
        <taxon>Asterales</taxon>
        <taxon>Asteraceae</taxon>
        <taxon>Asteroideae</taxon>
        <taxon>Anthemideae</taxon>
        <taxon>Anthemidinae</taxon>
        <taxon>Tanacetum</taxon>
    </lineage>
</organism>
<dbReference type="PANTHER" id="PTHR45647">
    <property type="entry name" value="OS02G0152300 PROTEIN"/>
    <property type="match status" value="1"/>
</dbReference>
<evidence type="ECO:0000256" key="4">
    <source>
        <dbReference type="PROSITE-ProRule" id="PRU10141"/>
    </source>
</evidence>
<dbReference type="PANTHER" id="PTHR45647:SF100">
    <property type="entry name" value="U-BOX DOMAIN-CONTAINING PROTEIN 33"/>
    <property type="match status" value="1"/>
</dbReference>
<dbReference type="CDD" id="cd01989">
    <property type="entry name" value="USP_STK_Ubox_N"/>
    <property type="match status" value="1"/>
</dbReference>
<dbReference type="EC" id="2.3.2.27" evidence="2"/>
<keyword evidence="8" id="KW-0418">Kinase</keyword>
<evidence type="ECO:0000313" key="8">
    <source>
        <dbReference type="EMBL" id="GJT64142.1"/>
    </source>
</evidence>
<dbReference type="Pfam" id="PF07714">
    <property type="entry name" value="PK_Tyr_Ser-Thr"/>
    <property type="match status" value="1"/>
</dbReference>
<feature type="compositionally biased region" description="Polar residues" evidence="6">
    <location>
        <begin position="170"/>
        <end position="185"/>
    </location>
</feature>
<evidence type="ECO:0000256" key="1">
    <source>
        <dbReference type="ARBA" id="ARBA00000900"/>
    </source>
</evidence>
<dbReference type="Proteomes" id="UP001151760">
    <property type="component" value="Unassembled WGS sequence"/>
</dbReference>
<comment type="catalytic activity">
    <reaction evidence="1">
        <text>S-ubiquitinyl-[E2 ubiquitin-conjugating enzyme]-L-cysteine + [acceptor protein]-L-lysine = [E2 ubiquitin-conjugating enzyme]-L-cysteine + N(6)-ubiquitinyl-[acceptor protein]-L-lysine.</text>
        <dbReference type="EC" id="2.3.2.27"/>
    </reaction>
</comment>
<dbReference type="InterPro" id="IPR001245">
    <property type="entry name" value="Ser-Thr/Tyr_kinase_cat_dom"/>
</dbReference>